<name>A0A380FZS4_9STAP</name>
<evidence type="ECO:0000313" key="2">
    <source>
        <dbReference type="EMBL" id="SUM43478.1"/>
    </source>
</evidence>
<feature type="region of interest" description="Disordered" evidence="1">
    <location>
        <begin position="273"/>
        <end position="319"/>
    </location>
</feature>
<dbReference type="AlphaFoldDB" id="A0A380FZS4"/>
<dbReference type="EMBL" id="UHDO01000001">
    <property type="protein sequence ID" value="SUM43478.1"/>
    <property type="molecule type" value="Genomic_DNA"/>
</dbReference>
<protein>
    <submittedName>
        <fullName evidence="2">Phage protein</fullName>
    </submittedName>
</protein>
<dbReference type="RefSeq" id="WP_000852323.1">
    <property type="nucleotide sequence ID" value="NZ_PPQT01000147.1"/>
</dbReference>
<dbReference type="Proteomes" id="UP000254047">
    <property type="component" value="Unassembled WGS sequence"/>
</dbReference>
<reference evidence="2 3" key="1">
    <citation type="submission" date="2018-06" db="EMBL/GenBank/DDBJ databases">
        <authorList>
            <consortium name="Pathogen Informatics"/>
            <person name="Doyle S."/>
        </authorList>
    </citation>
    <scope>NUCLEOTIDE SEQUENCE [LARGE SCALE GENOMIC DNA]</scope>
    <source>
        <strain evidence="2 3">NCTC13830</strain>
    </source>
</reference>
<accession>A0A380FZS4</accession>
<feature type="compositionally biased region" description="Basic and acidic residues" evidence="1">
    <location>
        <begin position="273"/>
        <end position="282"/>
    </location>
</feature>
<sequence length="319" mass="35786">MAETKKQFENKVSVTGTLKSLEVTDLVTAKKVPMKIATLRIETGKGETHTAKMMAVKHFERDGVKTENKSYSAIETMQKEYVSIEDISENKAGEDAEATVVNVNGSMSINMYKNKAEKVVETNQIEARFVNRVKDVENAQFGAEFTLQTYLISKGQRVIKNEEETDEVTFKAATIDYRGQAHPFEFTANDEYGVAEWIEDEVELGQSLILQGLIINKFIVEQVERSSSAGIGKAIVDTRREVERKLLVEGIIPIEDEDDPKYITEEEIKEANKKYEDKKTEVEASTNGTKKTEVKKGVATSKPKAAKPTIEIDDDDLPF</sequence>
<organism evidence="2 3">
    <name type="scientific">Staphylococcus petrasii</name>
    <dbReference type="NCBI Taxonomy" id="1276936"/>
    <lineage>
        <taxon>Bacteria</taxon>
        <taxon>Bacillati</taxon>
        <taxon>Bacillota</taxon>
        <taxon>Bacilli</taxon>
        <taxon>Bacillales</taxon>
        <taxon>Staphylococcaceae</taxon>
        <taxon>Staphylococcus</taxon>
    </lineage>
</organism>
<proteinExistence type="predicted"/>
<dbReference type="OrthoDB" id="2406989at2"/>
<gene>
    <name evidence="2" type="ORF">NCTC13830_01011</name>
</gene>
<evidence type="ECO:0000313" key="3">
    <source>
        <dbReference type="Proteomes" id="UP000254047"/>
    </source>
</evidence>
<evidence type="ECO:0000256" key="1">
    <source>
        <dbReference type="SAM" id="MobiDB-lite"/>
    </source>
</evidence>